<evidence type="ECO:0000313" key="1">
    <source>
        <dbReference type="EMBL" id="KDO57292.1"/>
    </source>
</evidence>
<evidence type="ECO:0008006" key="3">
    <source>
        <dbReference type="Google" id="ProtNLM"/>
    </source>
</evidence>
<dbReference type="PANTHER" id="PTHR35546">
    <property type="entry name" value="F-BOX PROTEIN INTERACTION DOMAIN PROTEIN-RELATED"/>
    <property type="match status" value="1"/>
</dbReference>
<dbReference type="PANTHER" id="PTHR35546:SF115">
    <property type="entry name" value="F-BOX DOMAIN-CONTAINING PROTEIN"/>
    <property type="match status" value="1"/>
</dbReference>
<dbReference type="InterPro" id="IPR055290">
    <property type="entry name" value="At3g26010-like"/>
</dbReference>
<dbReference type="AlphaFoldDB" id="A0A067F1D0"/>
<name>A0A067F1D0_CITSI</name>
<gene>
    <name evidence="1" type="ORF">CISIN_1g0401571mg</name>
</gene>
<accession>A0A067F1D0</accession>
<dbReference type="EMBL" id="KK784964">
    <property type="protein sequence ID" value="KDO57292.1"/>
    <property type="molecule type" value="Genomic_DNA"/>
</dbReference>
<reference evidence="1 2" key="1">
    <citation type="submission" date="2014-04" db="EMBL/GenBank/DDBJ databases">
        <authorList>
            <consortium name="International Citrus Genome Consortium"/>
            <person name="Gmitter F."/>
            <person name="Chen C."/>
            <person name="Farmerie W."/>
            <person name="Harkins T."/>
            <person name="Desany B."/>
            <person name="Mohiuddin M."/>
            <person name="Kodira C."/>
            <person name="Borodovsky M."/>
            <person name="Lomsadze A."/>
            <person name="Burns P."/>
            <person name="Jenkins J."/>
            <person name="Prochnik S."/>
            <person name="Shu S."/>
            <person name="Chapman J."/>
            <person name="Pitluck S."/>
            <person name="Schmutz J."/>
            <person name="Rokhsar D."/>
        </authorList>
    </citation>
    <scope>NUCLEOTIDE SEQUENCE</scope>
</reference>
<dbReference type="Proteomes" id="UP000027120">
    <property type="component" value="Unassembled WGS sequence"/>
</dbReference>
<sequence>SPHYKVACVRSPDSYVSVEEGPYISYQIEIYSSETRSWRLSGDPFMAPVNTQFNGVFWNGNTHWIDCHYTSLHFKVEEEQLREMSMPPSPTYPEDWEDRRRYSCWFVKHRIDLNAITMAFPEMIRDYLDVLDLNYYAFSMLGVIREVNDAESCIVLHIPGKAIRYNLKDKTFEKICEFDPG</sequence>
<proteinExistence type="predicted"/>
<evidence type="ECO:0000313" key="2">
    <source>
        <dbReference type="Proteomes" id="UP000027120"/>
    </source>
</evidence>
<feature type="non-terminal residue" evidence="1">
    <location>
        <position position="1"/>
    </location>
</feature>
<organism evidence="1 2">
    <name type="scientific">Citrus sinensis</name>
    <name type="common">Sweet orange</name>
    <name type="synonym">Citrus aurantium var. sinensis</name>
    <dbReference type="NCBI Taxonomy" id="2711"/>
    <lineage>
        <taxon>Eukaryota</taxon>
        <taxon>Viridiplantae</taxon>
        <taxon>Streptophyta</taxon>
        <taxon>Embryophyta</taxon>
        <taxon>Tracheophyta</taxon>
        <taxon>Spermatophyta</taxon>
        <taxon>Magnoliopsida</taxon>
        <taxon>eudicotyledons</taxon>
        <taxon>Gunneridae</taxon>
        <taxon>Pentapetalae</taxon>
        <taxon>rosids</taxon>
        <taxon>malvids</taxon>
        <taxon>Sapindales</taxon>
        <taxon>Rutaceae</taxon>
        <taxon>Aurantioideae</taxon>
        <taxon>Citrus</taxon>
    </lineage>
</organism>
<keyword evidence="2" id="KW-1185">Reference proteome</keyword>
<protein>
    <recommendedName>
        <fullName evidence="3">F-box associated domain-containing protein</fullName>
    </recommendedName>
</protein>